<evidence type="ECO:0000313" key="3">
    <source>
        <dbReference type="Proteomes" id="UP000004324"/>
    </source>
</evidence>
<dbReference type="OrthoDB" id="7009327at2"/>
<evidence type="ECO:0000313" key="2">
    <source>
        <dbReference type="EMBL" id="EIW19138.1"/>
    </source>
</evidence>
<reference evidence="2 3" key="1">
    <citation type="journal article" date="2012" name="J. Bacteriol.">
        <title>Draft Genome Sequences for Two Metal-Reducing Pelosinus fermentans Strains Isolated from a Cr(VI)-Contaminated Site and for Type Strain R7.</title>
        <authorList>
            <person name="Brown S.D."/>
            <person name="Podar M."/>
            <person name="Klingeman D.M."/>
            <person name="Johnson C.M."/>
            <person name="Yang Z.K."/>
            <person name="Utturkar S.M."/>
            <person name="Land M.L."/>
            <person name="Mosher J.J."/>
            <person name="Hurt R.A.Jr."/>
            <person name="Phelps T.J."/>
            <person name="Palumbo A.V."/>
            <person name="Arkin A.P."/>
            <person name="Hazen T.C."/>
            <person name="Elias D.A."/>
        </authorList>
    </citation>
    <scope>NUCLEOTIDE SEQUENCE [LARGE SCALE GENOMIC DNA]</scope>
    <source>
        <strain evidence="2 3">B4</strain>
    </source>
</reference>
<name>I8RHC8_9FIRM</name>
<gene>
    <name evidence="2" type="ORF">FB4_2848</name>
</gene>
<comment type="caution">
    <text evidence="2">The sequence shown here is derived from an EMBL/GenBank/DDBJ whole genome shotgun (WGS) entry which is preliminary data.</text>
</comment>
<accession>I8RHC8</accession>
<dbReference type="RefSeq" id="WP_007932621.1">
    <property type="nucleotide sequence ID" value="NZ_AKVJ01000021.1"/>
</dbReference>
<sequence>MNILNEVKKLQSSRLLRTKNEIEDFESSIENILNTKDYKNIKYLCLGFHDNTEDDEVMFGLVHAIESYYKLIGAKKYFEEFIHSITGDLDNAREWIKLLNIRILNDEPSLKEYIMVVRSSDQTIKNFLIDIMQEIKKDNPHKFSESVNEFLRGI</sequence>
<dbReference type="InterPro" id="IPR029084">
    <property type="entry name" value="Imm30"/>
</dbReference>
<evidence type="ECO:0000259" key="1">
    <source>
        <dbReference type="Pfam" id="PF15565"/>
    </source>
</evidence>
<organism evidence="2 3">
    <name type="scientific">Pelosinus fermentans B4</name>
    <dbReference type="NCBI Taxonomy" id="1149862"/>
    <lineage>
        <taxon>Bacteria</taxon>
        <taxon>Bacillati</taxon>
        <taxon>Bacillota</taxon>
        <taxon>Negativicutes</taxon>
        <taxon>Selenomonadales</taxon>
        <taxon>Sporomusaceae</taxon>
        <taxon>Pelosinus</taxon>
    </lineage>
</organism>
<dbReference type="Proteomes" id="UP000004324">
    <property type="component" value="Unassembled WGS sequence"/>
</dbReference>
<feature type="domain" description="Immunity protein 30" evidence="1">
    <location>
        <begin position="13"/>
        <end position="113"/>
    </location>
</feature>
<proteinExistence type="predicted"/>
<protein>
    <recommendedName>
        <fullName evidence="1">Immunity protein 30 domain-containing protein</fullName>
    </recommendedName>
</protein>
<dbReference type="PATRIC" id="fig|1149862.3.peg.1402"/>
<dbReference type="Pfam" id="PF15565">
    <property type="entry name" value="Imm30"/>
    <property type="match status" value="1"/>
</dbReference>
<dbReference type="AlphaFoldDB" id="I8RHC8"/>
<dbReference type="EMBL" id="AKVJ01000021">
    <property type="protein sequence ID" value="EIW19138.1"/>
    <property type="molecule type" value="Genomic_DNA"/>
</dbReference>
<keyword evidence="3" id="KW-1185">Reference proteome</keyword>